<dbReference type="Proteomes" id="UP000231644">
    <property type="component" value="Unassembled WGS sequence"/>
</dbReference>
<organism evidence="2 3">
    <name type="scientific">Pseudooceanicola nitratireducens</name>
    <dbReference type="NCBI Taxonomy" id="517719"/>
    <lineage>
        <taxon>Bacteria</taxon>
        <taxon>Pseudomonadati</taxon>
        <taxon>Pseudomonadota</taxon>
        <taxon>Alphaproteobacteria</taxon>
        <taxon>Rhodobacterales</taxon>
        <taxon>Paracoccaceae</taxon>
        <taxon>Pseudooceanicola</taxon>
    </lineage>
</organism>
<feature type="chain" id="PRO_5014192580" evidence="1">
    <location>
        <begin position="26"/>
        <end position="231"/>
    </location>
</feature>
<feature type="signal peptide" evidence="1">
    <location>
        <begin position="1"/>
        <end position="25"/>
    </location>
</feature>
<protein>
    <submittedName>
        <fullName evidence="2">Uncharacterized protein</fullName>
    </submittedName>
</protein>
<dbReference type="RefSeq" id="WP_093454220.1">
    <property type="nucleotide sequence ID" value="NZ_FNZG01000004.1"/>
</dbReference>
<evidence type="ECO:0000313" key="2">
    <source>
        <dbReference type="EMBL" id="SFC76243.1"/>
    </source>
</evidence>
<gene>
    <name evidence="2" type="ORF">SAMN05421762_2112</name>
</gene>
<evidence type="ECO:0000256" key="1">
    <source>
        <dbReference type="SAM" id="SignalP"/>
    </source>
</evidence>
<name>A0A1I1M0Y8_9RHOB</name>
<keyword evidence="3" id="KW-1185">Reference proteome</keyword>
<dbReference type="STRING" id="517719.SAMN05421762_2112"/>
<reference evidence="2 3" key="1">
    <citation type="submission" date="2016-10" db="EMBL/GenBank/DDBJ databases">
        <authorList>
            <person name="de Groot N.N."/>
        </authorList>
    </citation>
    <scope>NUCLEOTIDE SEQUENCE [LARGE SCALE GENOMIC DNA]</scope>
    <source>
        <strain evidence="2 3">DSM 29619</strain>
    </source>
</reference>
<accession>A0A1I1M0Y8</accession>
<proteinExistence type="predicted"/>
<dbReference type="OrthoDB" id="7834840at2"/>
<dbReference type="AlphaFoldDB" id="A0A1I1M0Y8"/>
<sequence length="231" mass="25227">MLAQLLKSTILAVAFALQFSLPANAWGDEEEAPTFFVVIENGGVVTDPEGQTEAARLTLSELTDLRRRRATRDATIHIITSSNPTEITWSGSPEQLYEQGAHVMEAIAIRPTCSDLTLSWEQVRTTVRITRPSDLRLLHIGPFIHAGYPCDQGDGLITLPQAVPAEVQLGSLAMDASFLRILNVHADQDEMVLEHLESAGALERVASGELNFDLMDRARTKAGLGQVLGRD</sequence>
<evidence type="ECO:0000313" key="3">
    <source>
        <dbReference type="Proteomes" id="UP000231644"/>
    </source>
</evidence>
<dbReference type="EMBL" id="FOLX01000001">
    <property type="protein sequence ID" value="SFC76243.1"/>
    <property type="molecule type" value="Genomic_DNA"/>
</dbReference>
<keyword evidence="1" id="KW-0732">Signal</keyword>